<dbReference type="InterPro" id="IPR051043">
    <property type="entry name" value="Sulfatase_Mod_Factor_Kinase"/>
</dbReference>
<evidence type="ECO:0000259" key="2">
    <source>
        <dbReference type="Pfam" id="PF03781"/>
    </source>
</evidence>
<name>A0ABX7X1G0_9GAMM</name>
<protein>
    <submittedName>
        <fullName evidence="3">SUMF1/EgtB/PvdO family nonheme iron enzyme</fullName>
    </submittedName>
</protein>
<dbReference type="InterPro" id="IPR005532">
    <property type="entry name" value="SUMF_dom"/>
</dbReference>
<proteinExistence type="predicted"/>
<sequence length="484" mass="53415">MAWSAHSIASEWVIEEALEGKKRGVLLPIRLENVEIPFGFGVYQPGDFIGWDGKAEHLEFLRLAGEIQGLLARHDAESQRKADAIAAEQQRLAKEQALAAQQAREAAERQRSMDEEAQRQREAAAAAEKVRLTQEKAAADQKAREARALEQAERKKREQAAAEDTARRAAEAKAKQPQPLVDGLVLEELTPPFWKKRHFQLGAAALSVAVVVIYMQQSEVVTMPEMIDIIPEGSKPVSFTMGCKEGRDDVEGGCDSDEKPAHKVTLTKPYKLAKTEVTVAQFRAFVDATGYKTTAEEKGSCWSWADGWKEVKGNSWLKLGFEQGEDHPVACVSWDDAQAYVDWLKKETQNLYRLPTEAEWEYAARGGKEGAYPWGQSIGKDNANCSGNLCGDQFEYTSPVGSFAANPFGLKDMHGNVWEWVSDWKGDYAAEPQQDPKGPSSGVERVVRGGSWSGLGGGVRSAIRGRGDPAMRDYDIGFRPAQGQ</sequence>
<organism evidence="3 4">
    <name type="scientific">Candidatus Thiothrix anitrata</name>
    <dbReference type="NCBI Taxonomy" id="2823902"/>
    <lineage>
        <taxon>Bacteria</taxon>
        <taxon>Pseudomonadati</taxon>
        <taxon>Pseudomonadota</taxon>
        <taxon>Gammaproteobacteria</taxon>
        <taxon>Thiotrichales</taxon>
        <taxon>Thiotrichaceae</taxon>
        <taxon>Thiothrix</taxon>
    </lineage>
</organism>
<dbReference type="PANTHER" id="PTHR23150:SF19">
    <property type="entry name" value="FORMYLGLYCINE-GENERATING ENZYME"/>
    <property type="match status" value="1"/>
</dbReference>
<evidence type="ECO:0000313" key="3">
    <source>
        <dbReference type="EMBL" id="QTR48613.1"/>
    </source>
</evidence>
<feature type="region of interest" description="Disordered" evidence="1">
    <location>
        <begin position="429"/>
        <end position="484"/>
    </location>
</feature>
<gene>
    <name evidence="3" type="ORF">J8380_09870</name>
</gene>
<feature type="region of interest" description="Disordered" evidence="1">
    <location>
        <begin position="101"/>
        <end position="176"/>
    </location>
</feature>
<dbReference type="SUPFAM" id="SSF56436">
    <property type="entry name" value="C-type lectin-like"/>
    <property type="match status" value="1"/>
</dbReference>
<dbReference type="Pfam" id="PF03781">
    <property type="entry name" value="FGE-sulfatase"/>
    <property type="match status" value="1"/>
</dbReference>
<accession>A0ABX7X1G0</accession>
<dbReference type="PANTHER" id="PTHR23150">
    <property type="entry name" value="SULFATASE MODIFYING FACTOR 1, 2"/>
    <property type="match status" value="1"/>
</dbReference>
<feature type="domain" description="Sulfatase-modifying factor enzyme-like" evidence="2">
    <location>
        <begin position="239"/>
        <end position="481"/>
    </location>
</feature>
<dbReference type="Gene3D" id="3.90.1580.10">
    <property type="entry name" value="paralog of FGE (formylglycine-generating enzyme)"/>
    <property type="match status" value="1"/>
</dbReference>
<keyword evidence="4" id="KW-1185">Reference proteome</keyword>
<evidence type="ECO:0000313" key="4">
    <source>
        <dbReference type="Proteomes" id="UP000672027"/>
    </source>
</evidence>
<dbReference type="EMBL" id="CP072800">
    <property type="protein sequence ID" value="QTR48613.1"/>
    <property type="molecule type" value="Genomic_DNA"/>
</dbReference>
<feature type="compositionally biased region" description="Basic and acidic residues" evidence="1">
    <location>
        <begin position="465"/>
        <end position="476"/>
    </location>
</feature>
<dbReference type="InterPro" id="IPR016187">
    <property type="entry name" value="CTDL_fold"/>
</dbReference>
<evidence type="ECO:0000256" key="1">
    <source>
        <dbReference type="SAM" id="MobiDB-lite"/>
    </source>
</evidence>
<dbReference type="InterPro" id="IPR042095">
    <property type="entry name" value="SUMF_sf"/>
</dbReference>
<dbReference type="RefSeq" id="WP_210225501.1">
    <property type="nucleotide sequence ID" value="NZ_CP072800.1"/>
</dbReference>
<reference evidence="3 4" key="1">
    <citation type="submission" date="2021-04" db="EMBL/GenBank/DDBJ databases">
        <title>Genomics, taxonomy and metabolism of representatives of sulfur bacteria of the genus Thiothrix: Thiothrix fructosivorans QT, Thiothrix unzii A1T and three new species, Thiothrix subterranea sp. nov., Thiothrix litoralis sp. nov. and 'Candidatus Thiothrix anitrata' sp. nov.</title>
        <authorList>
            <person name="Ravin N.V."/>
            <person name="Smolyakov D."/>
            <person name="Rudenko T.S."/>
            <person name="Mardanov A.V."/>
            <person name="Beletsky A.V."/>
            <person name="Markov N.D."/>
            <person name="Fomenkov A.I."/>
            <person name="Roberts R.J."/>
            <person name="Karnachuk O.V."/>
            <person name="Novikov A."/>
            <person name="Grabovich M.Y."/>
        </authorList>
    </citation>
    <scope>NUCLEOTIDE SEQUENCE [LARGE SCALE GENOMIC DNA]</scope>
    <source>
        <strain evidence="3 4">A52</strain>
    </source>
</reference>
<dbReference type="Proteomes" id="UP000672027">
    <property type="component" value="Chromosome"/>
</dbReference>
<feature type="compositionally biased region" description="Basic and acidic residues" evidence="1">
    <location>
        <begin position="105"/>
        <end position="174"/>
    </location>
</feature>